<evidence type="ECO:0000313" key="2">
    <source>
        <dbReference type="Proteomes" id="UP000239861"/>
    </source>
</evidence>
<organism evidence="1 2">
    <name type="scientific">Malaciobacter marinus</name>
    <dbReference type="NCBI Taxonomy" id="505249"/>
    <lineage>
        <taxon>Bacteria</taxon>
        <taxon>Pseudomonadati</taxon>
        <taxon>Campylobacterota</taxon>
        <taxon>Epsilonproteobacteria</taxon>
        <taxon>Campylobacterales</taxon>
        <taxon>Arcobacteraceae</taxon>
        <taxon>Malaciobacter</taxon>
    </lineage>
</organism>
<dbReference type="NCBIfam" id="TIGR02436">
    <property type="entry name" value="four helix bundle protein"/>
    <property type="match status" value="1"/>
</dbReference>
<sequence length="117" mass="13367">MKNHMDLDVWKNSMNLVERIYKLSSQFPKEEIYGLTSQIRRASVSIPSNIAEGSARNSNKEFIQFLYISLGSTAEVETQLLIAQRLNYVQAIENELNDIIAIKKMLNGLINYTKGKN</sequence>
<dbReference type="InterPro" id="IPR012657">
    <property type="entry name" value="23S_rRNA-intervening_sequence"/>
</dbReference>
<dbReference type="RefSeq" id="WP_079577117.1">
    <property type="nucleotide sequence ID" value="NZ_FUYO01000002.1"/>
</dbReference>
<dbReference type="Pfam" id="PF05635">
    <property type="entry name" value="23S_rRNA_IVP"/>
    <property type="match status" value="1"/>
</dbReference>
<dbReference type="InterPro" id="IPR036583">
    <property type="entry name" value="23S_rRNA_IVS_sf"/>
</dbReference>
<dbReference type="PANTHER" id="PTHR38471:SF2">
    <property type="entry name" value="FOUR HELIX BUNDLE PROTEIN"/>
    <property type="match status" value="1"/>
</dbReference>
<dbReference type="PANTHER" id="PTHR38471">
    <property type="entry name" value="FOUR HELIX BUNDLE PROTEIN"/>
    <property type="match status" value="1"/>
</dbReference>
<reference evidence="1 2" key="1">
    <citation type="submission" date="2018-02" db="EMBL/GenBank/DDBJ databases">
        <title>Subsurface microbial communities from deep shales in Ohio and West Virginia, USA.</title>
        <authorList>
            <person name="Wrighton K."/>
        </authorList>
    </citation>
    <scope>NUCLEOTIDE SEQUENCE [LARGE SCALE GENOMIC DNA]</scope>
    <source>
        <strain evidence="1 2">MARC-MIP3H16</strain>
    </source>
</reference>
<proteinExistence type="predicted"/>
<comment type="caution">
    <text evidence="1">The sequence shown here is derived from an EMBL/GenBank/DDBJ whole genome shotgun (WGS) entry which is preliminary data.</text>
</comment>
<gene>
    <name evidence="1" type="ORF">B0F89_13225</name>
</gene>
<protein>
    <submittedName>
        <fullName evidence="1">Four helix bundle protein</fullName>
    </submittedName>
</protein>
<name>A0AB36ZUX6_9BACT</name>
<dbReference type="EMBL" id="PTIW01000032">
    <property type="protein sequence ID" value="PPK59390.1"/>
    <property type="molecule type" value="Genomic_DNA"/>
</dbReference>
<accession>A0AB36ZUX6</accession>
<dbReference type="Gene3D" id="1.20.1440.60">
    <property type="entry name" value="23S rRNA-intervening sequence"/>
    <property type="match status" value="1"/>
</dbReference>
<dbReference type="AlphaFoldDB" id="A0AB36ZUX6"/>
<dbReference type="CDD" id="cd16377">
    <property type="entry name" value="23S_rRNA_IVP_like"/>
    <property type="match status" value="1"/>
</dbReference>
<evidence type="ECO:0000313" key="1">
    <source>
        <dbReference type="EMBL" id="PPK59390.1"/>
    </source>
</evidence>
<dbReference type="Proteomes" id="UP000239861">
    <property type="component" value="Unassembled WGS sequence"/>
</dbReference>
<dbReference type="SUPFAM" id="SSF158446">
    <property type="entry name" value="IVS-encoded protein-like"/>
    <property type="match status" value="1"/>
</dbReference>
<dbReference type="NCBIfam" id="NF008911">
    <property type="entry name" value="PRK12275.1-2"/>
    <property type="match status" value="1"/>
</dbReference>